<proteinExistence type="predicted"/>
<reference evidence="1 2" key="1">
    <citation type="submission" date="2017-06" db="EMBL/GenBank/DDBJ databases">
        <title>Draft Genome Sequence of Natranaerobius trueperi halophilic, alkalithermophilic bacteria from soda lakes.</title>
        <authorList>
            <person name="Zhao B."/>
        </authorList>
    </citation>
    <scope>NUCLEOTIDE SEQUENCE [LARGE SCALE GENOMIC DNA]</scope>
    <source>
        <strain evidence="1 2">DSM 18760</strain>
    </source>
</reference>
<dbReference type="AlphaFoldDB" id="A0A226BVJ7"/>
<dbReference type="SUPFAM" id="SSF55909">
    <property type="entry name" value="Pentein"/>
    <property type="match status" value="1"/>
</dbReference>
<dbReference type="Gene3D" id="3.75.10.10">
    <property type="entry name" value="L-arginine/glycine Amidinotransferase, Chain A"/>
    <property type="match status" value="1"/>
</dbReference>
<accession>A0A226BVJ7</accession>
<evidence type="ECO:0000313" key="2">
    <source>
        <dbReference type="Proteomes" id="UP000214588"/>
    </source>
</evidence>
<comment type="caution">
    <text evidence="1">The sequence shown here is derived from an EMBL/GenBank/DDBJ whole genome shotgun (WGS) entry which is preliminary data.</text>
</comment>
<gene>
    <name evidence="1" type="ORF">CDO51_12255</name>
</gene>
<sequence>MISQKNNQVGINIDRACKEHDEFVDVFKSNSVEVIPAEIHQHINYQVNTRDLGVTTPKGIIMGRFFKAIRRGEHRLFEHTLSKYQIPIYHKLSH</sequence>
<keyword evidence="2" id="KW-1185">Reference proteome</keyword>
<organism evidence="1 2">
    <name type="scientific">Natranaerobius trueperi</name>
    <dbReference type="NCBI Taxonomy" id="759412"/>
    <lineage>
        <taxon>Bacteria</taxon>
        <taxon>Bacillati</taxon>
        <taxon>Bacillota</taxon>
        <taxon>Clostridia</taxon>
        <taxon>Natranaerobiales</taxon>
        <taxon>Natranaerobiaceae</taxon>
        <taxon>Natranaerobius</taxon>
    </lineage>
</organism>
<protein>
    <submittedName>
        <fullName evidence="1">Uncharacterized protein</fullName>
    </submittedName>
</protein>
<name>A0A226BVJ7_9FIRM</name>
<dbReference type="Pfam" id="PF19420">
    <property type="entry name" value="DDAH_eukar"/>
    <property type="match status" value="1"/>
</dbReference>
<evidence type="ECO:0000313" key="1">
    <source>
        <dbReference type="EMBL" id="OWZ82782.1"/>
    </source>
</evidence>
<dbReference type="EMBL" id="NIQC01000042">
    <property type="protein sequence ID" value="OWZ82782.1"/>
    <property type="molecule type" value="Genomic_DNA"/>
</dbReference>
<dbReference type="OrthoDB" id="9814070at2"/>
<dbReference type="Proteomes" id="UP000214588">
    <property type="component" value="Unassembled WGS sequence"/>
</dbReference>